<organism evidence="3">
    <name type="scientific">Phakopsora pachyrhizi</name>
    <name type="common">Asian soybean rust disease fungus</name>
    <dbReference type="NCBI Taxonomy" id="170000"/>
    <lineage>
        <taxon>Eukaryota</taxon>
        <taxon>Fungi</taxon>
        <taxon>Dikarya</taxon>
        <taxon>Basidiomycota</taxon>
        <taxon>Pucciniomycotina</taxon>
        <taxon>Pucciniomycetes</taxon>
        <taxon>Pucciniales</taxon>
        <taxon>Phakopsoraceae</taxon>
        <taxon>Phakopsora</taxon>
    </lineage>
</organism>
<protein>
    <recommendedName>
        <fullName evidence="4">Secreted protein</fullName>
    </recommendedName>
</protein>
<dbReference type="AlphaFoldDB" id="A0A0S1MKF6"/>
<accession>A0A0S1MKF6</accession>
<evidence type="ECO:0000313" key="3">
    <source>
        <dbReference type="EMBL" id="ALL41427.1"/>
    </source>
</evidence>
<evidence type="ECO:0000256" key="2">
    <source>
        <dbReference type="SAM" id="SignalP"/>
    </source>
</evidence>
<keyword evidence="2" id="KW-0732">Signal</keyword>
<name>A0A0S1MKF6_PHAPC</name>
<evidence type="ECO:0000256" key="1">
    <source>
        <dbReference type="SAM" id="MobiDB-lite"/>
    </source>
</evidence>
<feature type="signal peptide" evidence="2">
    <location>
        <begin position="1"/>
        <end position="30"/>
    </location>
</feature>
<reference evidence="3" key="1">
    <citation type="submission" date="2015-07" db="EMBL/GenBank/DDBJ databases">
        <title>Elucidating the P. pachyrhizi secretome and potential effectors.</title>
        <authorList>
            <person name="de Carvalho M.C.C.G."/>
            <person name="Nascimento L.C."/>
            <person name="Darben L.M."/>
            <person name="Polizel-Podanosqui A.M."/>
            <person name="Lopes-Caitar V.S."/>
            <person name="Rocha C.S."/>
            <person name="Qi M."/>
            <person name="Carazolle M."/>
            <person name="Kuwahara M.K."/>
            <person name="Pereira G.A.G."/>
            <person name="Abdelnoor R.V."/>
            <person name="Whitham S.A."/>
            <person name="Marcelino-Guimaraes F.C."/>
        </authorList>
    </citation>
    <scope>NUCLEOTIDE SEQUENCE</scope>
</reference>
<proteinExistence type="evidence at transcript level"/>
<dbReference type="EMBL" id="KT247338">
    <property type="protein sequence ID" value="ALL41427.1"/>
    <property type="molecule type" value="mRNA"/>
</dbReference>
<sequence>MTRLILVLILSMFLGIQVLLVGAAPHELQARNIMIRFCGPSGKSTNKNENPSSAAQKPESYSLGSFGDEEFSNEP</sequence>
<feature type="chain" id="PRO_5006589039" description="Secreted protein" evidence="2">
    <location>
        <begin position="31"/>
        <end position="75"/>
    </location>
</feature>
<evidence type="ECO:0008006" key="4">
    <source>
        <dbReference type="Google" id="ProtNLM"/>
    </source>
</evidence>
<feature type="region of interest" description="Disordered" evidence="1">
    <location>
        <begin position="40"/>
        <end position="75"/>
    </location>
</feature>
<feature type="compositionally biased region" description="Polar residues" evidence="1">
    <location>
        <begin position="42"/>
        <end position="55"/>
    </location>
</feature>